<dbReference type="GO" id="GO:0006355">
    <property type="term" value="P:regulation of DNA-templated transcription"/>
    <property type="evidence" value="ECO:0007669"/>
    <property type="project" value="InterPro"/>
</dbReference>
<evidence type="ECO:0000256" key="7">
    <source>
        <dbReference type="ARBA" id="ARBA00023163"/>
    </source>
</evidence>
<reference evidence="11 12" key="1">
    <citation type="submission" date="2023-11" db="EMBL/GenBank/DDBJ databases">
        <title>An acidophilic fungus is an integral part of prey digestion in a carnivorous sundew plant.</title>
        <authorList>
            <person name="Tsai I.J."/>
        </authorList>
    </citation>
    <scope>NUCLEOTIDE SEQUENCE [LARGE SCALE GENOMIC DNA]</scope>
    <source>
        <strain evidence="11">169a</strain>
    </source>
</reference>
<dbReference type="PANTHER" id="PTHR31571:SF2">
    <property type="entry name" value="HISTONE ACETYLTRANSFERASE RTT109"/>
    <property type="match status" value="1"/>
</dbReference>
<evidence type="ECO:0000256" key="2">
    <source>
        <dbReference type="ARBA" id="ARBA00013184"/>
    </source>
</evidence>
<dbReference type="PROSITE" id="PS51728">
    <property type="entry name" value="RTT109_HAT"/>
    <property type="match status" value="1"/>
</dbReference>
<organism evidence="11 12">
    <name type="scientific">Acrodontium crateriforme</name>
    <dbReference type="NCBI Taxonomy" id="150365"/>
    <lineage>
        <taxon>Eukaryota</taxon>
        <taxon>Fungi</taxon>
        <taxon>Dikarya</taxon>
        <taxon>Ascomycota</taxon>
        <taxon>Pezizomycotina</taxon>
        <taxon>Dothideomycetes</taxon>
        <taxon>Dothideomycetidae</taxon>
        <taxon>Mycosphaerellales</taxon>
        <taxon>Teratosphaeriaceae</taxon>
        <taxon>Acrodontium</taxon>
    </lineage>
</organism>
<gene>
    <name evidence="11" type="ORF">R9X50_00675200</name>
</gene>
<keyword evidence="12" id="KW-1185">Reference proteome</keyword>
<evidence type="ECO:0000256" key="6">
    <source>
        <dbReference type="ARBA" id="ARBA00023015"/>
    </source>
</evidence>
<evidence type="ECO:0000256" key="9">
    <source>
        <dbReference type="ARBA" id="ARBA00048940"/>
    </source>
</evidence>
<evidence type="ECO:0000256" key="5">
    <source>
        <dbReference type="ARBA" id="ARBA00022990"/>
    </source>
</evidence>
<evidence type="ECO:0000313" key="11">
    <source>
        <dbReference type="EMBL" id="WPH03869.1"/>
    </source>
</evidence>
<evidence type="ECO:0000313" key="12">
    <source>
        <dbReference type="Proteomes" id="UP001303373"/>
    </source>
</evidence>
<protein>
    <recommendedName>
        <fullName evidence="2">histone acetyltransferase</fullName>
        <ecNumber evidence="2">2.3.1.48</ecNumber>
    </recommendedName>
</protein>
<dbReference type="EC" id="2.3.1.48" evidence="2"/>
<feature type="compositionally biased region" description="Polar residues" evidence="10">
    <location>
        <begin position="318"/>
        <end position="331"/>
    </location>
</feature>
<name>A0AAQ3RA61_9PEZI</name>
<feature type="compositionally biased region" description="Basic residues" evidence="10">
    <location>
        <begin position="352"/>
        <end position="364"/>
    </location>
</feature>
<dbReference type="GO" id="GO:0006974">
    <property type="term" value="P:DNA damage response"/>
    <property type="evidence" value="ECO:0007669"/>
    <property type="project" value="UniProtKB-KW"/>
</dbReference>
<keyword evidence="4" id="KW-0227">DNA damage</keyword>
<keyword evidence="5" id="KW-0007">Acetylation</keyword>
<comment type="catalytic activity">
    <reaction evidence="9">
        <text>L-lysyl-[histone] + acetyl-CoA = N(6)-acetyl-L-lysyl-[histone] + CoA + H(+)</text>
        <dbReference type="Rhea" id="RHEA:21992"/>
        <dbReference type="Rhea" id="RHEA-COMP:9845"/>
        <dbReference type="Rhea" id="RHEA-COMP:11338"/>
        <dbReference type="ChEBI" id="CHEBI:15378"/>
        <dbReference type="ChEBI" id="CHEBI:29969"/>
        <dbReference type="ChEBI" id="CHEBI:57287"/>
        <dbReference type="ChEBI" id="CHEBI:57288"/>
        <dbReference type="ChEBI" id="CHEBI:61930"/>
        <dbReference type="EC" id="2.3.1.48"/>
    </reaction>
    <physiologicalReaction direction="left-to-right" evidence="9">
        <dbReference type="Rhea" id="RHEA:21993"/>
    </physiologicalReaction>
</comment>
<dbReference type="InterPro" id="IPR013178">
    <property type="entry name" value="Histone_AcTrfase_Rtt109/CBP"/>
</dbReference>
<dbReference type="InterPro" id="IPR051236">
    <property type="entry name" value="HAT_RTT109-like"/>
</dbReference>
<evidence type="ECO:0000256" key="8">
    <source>
        <dbReference type="ARBA" id="ARBA00023242"/>
    </source>
</evidence>
<dbReference type="PANTHER" id="PTHR31571">
    <property type="entry name" value="ALTERED INHERITANCE OF MITOCHONDRIA PROTEIN 6"/>
    <property type="match status" value="1"/>
</dbReference>
<dbReference type="EMBL" id="CP138590">
    <property type="protein sequence ID" value="WPH03869.1"/>
    <property type="molecule type" value="Genomic_DNA"/>
</dbReference>
<keyword evidence="3" id="KW-0808">Transferase</keyword>
<comment type="subcellular location">
    <subcellularLocation>
        <location evidence="1">Nucleus</location>
    </subcellularLocation>
</comment>
<keyword evidence="6" id="KW-0805">Transcription regulation</keyword>
<dbReference type="Pfam" id="PF08214">
    <property type="entry name" value="HAT_KAT11"/>
    <property type="match status" value="1"/>
</dbReference>
<dbReference type="GO" id="GO:0005634">
    <property type="term" value="C:nucleus"/>
    <property type="evidence" value="ECO:0007669"/>
    <property type="project" value="UniProtKB-SubCell"/>
</dbReference>
<sequence>MEPTTLKDELKAALPEGLECKFRYIQTSPKPCDALFSPPPGQKPEDTKLASHLITASVTPEQGATSQDVLVLAVEVLVFTTRRLTTIFVSKADSTGYLPQHKPSAVKSICSAYLKWLSNRLRHKNPSRKLVISLFARSQSQYLFPGSAENSSKHVLDDRQLIKWWARVLHPILANQSNQTSPNNKPEYQGYMTVPDYDKSELRSFFPRESLASGRQHWIAGHPLEELAEARKVSPAAPPRCLLPRFPDDPKSRFMEDLDEEVGISDESKIHASPSKRKDGKWSSIHDLARFWEAMEFRQECSSGRSVGFLWLVMSPQGHPSASQAQEPNPESNKLHPPSPPLKSSQPTAKPPKTKTRRSKKSKKLTGPIVPRKPRLKGSASPTDTSAQTNAHAETNDALLLTKDGYDQAMQTLLHLDFATREVAAHSTAKWVAEVFSLRALRKDWAWAVVGTAKPEQATAENGVAIVNNIGGMLIKKKSKVEVDGTVSGSAETKTELETPAVNVLGAGMIRKKPKTS</sequence>
<keyword evidence="7" id="KW-0804">Transcription</keyword>
<evidence type="ECO:0000256" key="1">
    <source>
        <dbReference type="ARBA" id="ARBA00004123"/>
    </source>
</evidence>
<dbReference type="AlphaFoldDB" id="A0AAQ3RA61"/>
<dbReference type="InterPro" id="IPR016849">
    <property type="entry name" value="Rtt109"/>
</dbReference>
<evidence type="ECO:0000256" key="10">
    <source>
        <dbReference type="SAM" id="MobiDB-lite"/>
    </source>
</evidence>
<dbReference type="SMART" id="SM01250">
    <property type="entry name" value="KAT11"/>
    <property type="match status" value="1"/>
</dbReference>
<evidence type="ECO:0000256" key="4">
    <source>
        <dbReference type="ARBA" id="ARBA00022763"/>
    </source>
</evidence>
<feature type="region of interest" description="Disordered" evidence="10">
    <location>
        <begin position="318"/>
        <end position="392"/>
    </location>
</feature>
<dbReference type="Proteomes" id="UP001303373">
    <property type="component" value="Chromosome 11"/>
</dbReference>
<accession>A0AAQ3RA61</accession>
<evidence type="ECO:0000256" key="3">
    <source>
        <dbReference type="ARBA" id="ARBA00022679"/>
    </source>
</evidence>
<keyword evidence="8" id="KW-0539">Nucleus</keyword>
<feature type="compositionally biased region" description="Polar residues" evidence="10">
    <location>
        <begin position="380"/>
        <end position="392"/>
    </location>
</feature>
<dbReference type="GO" id="GO:0032931">
    <property type="term" value="F:histone H3K56 acetyltransferase activity"/>
    <property type="evidence" value="ECO:0007669"/>
    <property type="project" value="TreeGrafter"/>
</dbReference>
<proteinExistence type="predicted"/>